<sequence>MGTKNPKIIVDDFEYLIWRRKIEETVWICKKYFHPQTERCKVRVITKKRSAYIHGRHNHLPNLRSNRHKDLLTQVNSVRNVIYFDVATKNPKIVIDDHDYLVYRKETNRTIWKCNHYFNSRENRCKSTIVTSGRIVRINNHQHNHDAKPRKDRKFRNLLSQFVTILRDP</sequence>
<evidence type="ECO:0000256" key="2">
    <source>
        <dbReference type="ARBA" id="ARBA00022771"/>
    </source>
</evidence>
<gene>
    <name evidence="5" type="primary">AUGUSTUS-3.0.2_31412</name>
    <name evidence="5" type="ORF">TcasGA2_TC031412</name>
</gene>
<keyword evidence="6" id="KW-1185">Reference proteome</keyword>
<reference evidence="5 6" key="1">
    <citation type="journal article" date="2008" name="Nature">
        <title>The genome of the model beetle and pest Tribolium castaneum.</title>
        <authorList>
            <consortium name="Tribolium Genome Sequencing Consortium"/>
            <person name="Richards S."/>
            <person name="Gibbs R.A."/>
            <person name="Weinstock G.M."/>
            <person name="Brown S.J."/>
            <person name="Denell R."/>
            <person name="Beeman R.W."/>
            <person name="Gibbs R."/>
            <person name="Beeman R.W."/>
            <person name="Brown S.J."/>
            <person name="Bucher G."/>
            <person name="Friedrich M."/>
            <person name="Grimmelikhuijzen C.J."/>
            <person name="Klingler M."/>
            <person name="Lorenzen M."/>
            <person name="Richards S."/>
            <person name="Roth S."/>
            <person name="Schroder R."/>
            <person name="Tautz D."/>
            <person name="Zdobnov E.M."/>
            <person name="Muzny D."/>
            <person name="Gibbs R.A."/>
            <person name="Weinstock G.M."/>
            <person name="Attaway T."/>
            <person name="Bell S."/>
            <person name="Buhay C.J."/>
            <person name="Chandrabose M.N."/>
            <person name="Chavez D."/>
            <person name="Clerk-Blankenburg K.P."/>
            <person name="Cree A."/>
            <person name="Dao M."/>
            <person name="Davis C."/>
            <person name="Chacko J."/>
            <person name="Dinh H."/>
            <person name="Dugan-Rocha S."/>
            <person name="Fowler G."/>
            <person name="Garner T.T."/>
            <person name="Garnes J."/>
            <person name="Gnirke A."/>
            <person name="Hawes A."/>
            <person name="Hernandez J."/>
            <person name="Hines S."/>
            <person name="Holder M."/>
            <person name="Hume J."/>
            <person name="Jhangiani S.N."/>
            <person name="Joshi V."/>
            <person name="Khan Z.M."/>
            <person name="Jackson L."/>
            <person name="Kovar C."/>
            <person name="Kowis A."/>
            <person name="Lee S."/>
            <person name="Lewis L.R."/>
            <person name="Margolis J."/>
            <person name="Morgan M."/>
            <person name="Nazareth L.V."/>
            <person name="Nguyen N."/>
            <person name="Okwuonu G."/>
            <person name="Parker D."/>
            <person name="Richards S."/>
            <person name="Ruiz S.J."/>
            <person name="Santibanez J."/>
            <person name="Savard J."/>
            <person name="Scherer S.E."/>
            <person name="Schneider B."/>
            <person name="Sodergren E."/>
            <person name="Tautz D."/>
            <person name="Vattahil S."/>
            <person name="Villasana D."/>
            <person name="White C.S."/>
            <person name="Wright R."/>
            <person name="Park Y."/>
            <person name="Beeman R.W."/>
            <person name="Lord J."/>
            <person name="Oppert B."/>
            <person name="Lorenzen M."/>
            <person name="Brown S."/>
            <person name="Wang L."/>
            <person name="Savard J."/>
            <person name="Tautz D."/>
            <person name="Richards S."/>
            <person name="Weinstock G."/>
            <person name="Gibbs R.A."/>
            <person name="Liu Y."/>
            <person name="Worley K."/>
            <person name="Weinstock G."/>
            <person name="Elsik C.G."/>
            <person name="Reese J.T."/>
            <person name="Elhaik E."/>
            <person name="Landan G."/>
            <person name="Graur D."/>
            <person name="Arensburger P."/>
            <person name="Atkinson P."/>
            <person name="Beeman R.W."/>
            <person name="Beidler J."/>
            <person name="Brown S.J."/>
            <person name="Demuth J.P."/>
            <person name="Drury D.W."/>
            <person name="Du Y.Z."/>
            <person name="Fujiwara H."/>
            <person name="Lorenzen M."/>
            <person name="Maselli V."/>
            <person name="Osanai M."/>
            <person name="Park Y."/>
            <person name="Robertson H.M."/>
            <person name="Tu Z."/>
            <person name="Wang J.J."/>
            <person name="Wang S."/>
            <person name="Richards S."/>
            <person name="Song H."/>
            <person name="Zhang L."/>
            <person name="Sodergren E."/>
            <person name="Werner D."/>
            <person name="Stanke M."/>
            <person name="Morgenstern B."/>
            <person name="Solovyev V."/>
            <person name="Kosarev P."/>
            <person name="Brown G."/>
            <person name="Chen H.C."/>
            <person name="Ermolaeva O."/>
            <person name="Hlavina W."/>
            <person name="Kapustin Y."/>
            <person name="Kiryutin B."/>
            <person name="Kitts P."/>
            <person name="Maglott D."/>
            <person name="Pruitt K."/>
            <person name="Sapojnikov V."/>
            <person name="Souvorov A."/>
            <person name="Mackey A.J."/>
            <person name="Waterhouse R.M."/>
            <person name="Wyder S."/>
            <person name="Zdobnov E.M."/>
            <person name="Zdobnov E.M."/>
            <person name="Wyder S."/>
            <person name="Kriventseva E.V."/>
            <person name="Kadowaki T."/>
            <person name="Bork P."/>
            <person name="Aranda M."/>
            <person name="Bao R."/>
            <person name="Beermann A."/>
            <person name="Berns N."/>
            <person name="Bolognesi R."/>
            <person name="Bonneton F."/>
            <person name="Bopp D."/>
            <person name="Brown S.J."/>
            <person name="Bucher G."/>
            <person name="Butts T."/>
            <person name="Chaumot A."/>
            <person name="Denell R.E."/>
            <person name="Ferrier D.E."/>
            <person name="Friedrich M."/>
            <person name="Gordon C.M."/>
            <person name="Jindra M."/>
            <person name="Klingler M."/>
            <person name="Lan Q."/>
            <person name="Lattorff H.M."/>
            <person name="Laudet V."/>
            <person name="von Levetsow C."/>
            <person name="Liu Z."/>
            <person name="Lutz R."/>
            <person name="Lynch J.A."/>
            <person name="da Fonseca R.N."/>
            <person name="Posnien N."/>
            <person name="Reuter R."/>
            <person name="Roth S."/>
            <person name="Savard J."/>
            <person name="Schinko J.B."/>
            <person name="Schmitt C."/>
            <person name="Schoppmeier M."/>
            <person name="Schroder R."/>
            <person name="Shippy T.D."/>
            <person name="Simonnet F."/>
            <person name="Marques-Souza H."/>
            <person name="Tautz D."/>
            <person name="Tomoyasu Y."/>
            <person name="Trauner J."/>
            <person name="Van der Zee M."/>
            <person name="Vervoort M."/>
            <person name="Wittkopp N."/>
            <person name="Wimmer E.A."/>
            <person name="Yang X."/>
            <person name="Jones A.K."/>
            <person name="Sattelle D.B."/>
            <person name="Ebert P.R."/>
            <person name="Nelson D."/>
            <person name="Scott J.G."/>
            <person name="Beeman R.W."/>
            <person name="Muthukrishnan S."/>
            <person name="Kramer K.J."/>
            <person name="Arakane Y."/>
            <person name="Beeman R.W."/>
            <person name="Zhu Q."/>
            <person name="Hogenkamp D."/>
            <person name="Dixit R."/>
            <person name="Oppert B."/>
            <person name="Jiang H."/>
            <person name="Zou Z."/>
            <person name="Marshall J."/>
            <person name="Elpidina E."/>
            <person name="Vinokurov K."/>
            <person name="Oppert C."/>
            <person name="Zou Z."/>
            <person name="Evans J."/>
            <person name="Lu Z."/>
            <person name="Zhao P."/>
            <person name="Sumathipala N."/>
            <person name="Altincicek B."/>
            <person name="Vilcinskas A."/>
            <person name="Williams M."/>
            <person name="Hultmark D."/>
            <person name="Hetru C."/>
            <person name="Jiang H."/>
            <person name="Grimmelikhuijzen C.J."/>
            <person name="Hauser F."/>
            <person name="Cazzamali G."/>
            <person name="Williamson M."/>
            <person name="Park Y."/>
            <person name="Li B."/>
            <person name="Tanaka Y."/>
            <person name="Predel R."/>
            <person name="Neupert S."/>
            <person name="Schachtner J."/>
            <person name="Verleyen P."/>
            <person name="Raible F."/>
            <person name="Bork P."/>
            <person name="Friedrich M."/>
            <person name="Walden K.K."/>
            <person name="Robertson H.M."/>
            <person name="Angeli S."/>
            <person name="Foret S."/>
            <person name="Bucher G."/>
            <person name="Schuetz S."/>
            <person name="Maleszka R."/>
            <person name="Wimmer E.A."/>
            <person name="Beeman R.W."/>
            <person name="Lorenzen M."/>
            <person name="Tomoyasu Y."/>
            <person name="Miller S.C."/>
            <person name="Grossmann D."/>
            <person name="Bucher G."/>
        </authorList>
    </citation>
    <scope>NUCLEOTIDE SEQUENCE [LARGE SCALE GENOMIC DNA]</scope>
    <source>
        <strain evidence="5 6">Georgia GA2</strain>
    </source>
</reference>
<reference evidence="5 6" key="2">
    <citation type="journal article" date="2010" name="Nucleic Acids Res.">
        <title>BeetleBase in 2010: revisions to provide comprehensive genomic information for Tribolium castaneum.</title>
        <authorList>
            <person name="Kim H.S."/>
            <person name="Murphy T."/>
            <person name="Xia J."/>
            <person name="Caragea D."/>
            <person name="Park Y."/>
            <person name="Beeman R.W."/>
            <person name="Lorenzen M.D."/>
            <person name="Butcher S."/>
            <person name="Manak J.R."/>
            <person name="Brown S.J."/>
        </authorList>
    </citation>
    <scope>GENOME REANNOTATION</scope>
    <source>
        <strain evidence="5 6">Georgia GA2</strain>
    </source>
</reference>
<evidence type="ECO:0000259" key="4">
    <source>
        <dbReference type="Pfam" id="PF04500"/>
    </source>
</evidence>
<evidence type="ECO:0000256" key="1">
    <source>
        <dbReference type="ARBA" id="ARBA00022723"/>
    </source>
</evidence>
<dbReference type="InterPro" id="IPR007588">
    <property type="entry name" value="Znf_FLYWCH"/>
</dbReference>
<dbReference type="InParanoid" id="A0A139WAP5"/>
<evidence type="ECO:0000313" key="6">
    <source>
        <dbReference type="Proteomes" id="UP000007266"/>
    </source>
</evidence>
<organism evidence="5 6">
    <name type="scientific">Tribolium castaneum</name>
    <name type="common">Red flour beetle</name>
    <dbReference type="NCBI Taxonomy" id="7070"/>
    <lineage>
        <taxon>Eukaryota</taxon>
        <taxon>Metazoa</taxon>
        <taxon>Ecdysozoa</taxon>
        <taxon>Arthropoda</taxon>
        <taxon>Hexapoda</taxon>
        <taxon>Insecta</taxon>
        <taxon>Pterygota</taxon>
        <taxon>Neoptera</taxon>
        <taxon>Endopterygota</taxon>
        <taxon>Coleoptera</taxon>
        <taxon>Polyphaga</taxon>
        <taxon>Cucujiformia</taxon>
        <taxon>Tenebrionidae</taxon>
        <taxon>Tenebrionidae incertae sedis</taxon>
        <taxon>Tribolium</taxon>
    </lineage>
</organism>
<dbReference type="Pfam" id="PF04500">
    <property type="entry name" value="FLYWCH"/>
    <property type="match status" value="2"/>
</dbReference>
<dbReference type="GO" id="GO:0008270">
    <property type="term" value="F:zinc ion binding"/>
    <property type="evidence" value="ECO:0007669"/>
    <property type="project" value="UniProtKB-KW"/>
</dbReference>
<proteinExistence type="predicted"/>
<protein>
    <recommendedName>
        <fullName evidence="4">FLYWCH-type domain-containing protein</fullName>
    </recommendedName>
</protein>
<evidence type="ECO:0000313" key="5">
    <source>
        <dbReference type="EMBL" id="KYB25006.1"/>
    </source>
</evidence>
<feature type="domain" description="FLYWCH-type" evidence="4">
    <location>
        <begin position="89"/>
        <end position="145"/>
    </location>
</feature>
<keyword evidence="1" id="KW-0479">Metal-binding</keyword>
<dbReference type="Gene3D" id="2.20.25.240">
    <property type="match status" value="2"/>
</dbReference>
<dbReference type="EMBL" id="KQ971380">
    <property type="protein sequence ID" value="KYB25006.1"/>
    <property type="molecule type" value="Genomic_DNA"/>
</dbReference>
<name>A0A139WAP5_TRICA</name>
<keyword evidence="2" id="KW-0863">Zinc-finger</keyword>
<dbReference type="Proteomes" id="UP000007266">
    <property type="component" value="Linkage group 10"/>
</dbReference>
<dbReference type="AlphaFoldDB" id="A0A139WAP5"/>
<accession>A0A139WAP5</accession>
<keyword evidence="3" id="KW-0862">Zinc</keyword>
<feature type="domain" description="FLYWCH-type" evidence="4">
    <location>
        <begin position="4"/>
        <end position="59"/>
    </location>
</feature>
<evidence type="ECO:0000256" key="3">
    <source>
        <dbReference type="ARBA" id="ARBA00022833"/>
    </source>
</evidence>